<dbReference type="Proteomes" id="UP000243547">
    <property type="component" value="Unassembled WGS sequence"/>
</dbReference>
<organism evidence="1 2">
    <name type="scientific">Anaerobranca californiensis DSM 14826</name>
    <dbReference type="NCBI Taxonomy" id="1120989"/>
    <lineage>
        <taxon>Bacteria</taxon>
        <taxon>Bacillati</taxon>
        <taxon>Bacillota</taxon>
        <taxon>Clostridia</taxon>
        <taxon>Eubacteriales</taxon>
        <taxon>Proteinivoracaceae</taxon>
        <taxon>Anaerobranca</taxon>
    </lineage>
</organism>
<sequence>MLEIYDIFGNQLGLIVGEYEKELLVWLGEHSIEKLPRECFDFEQIELKCAKNIHLAYKEEKFDKKSLYEKLKVWWFNRYPHLDFSYYLAVTYYNLSKRDWTGIRIFEMIEKGVFILLSYKYLAPKQQLTVARGDFPKELEEGKYLACEVFDHPHVVTFDKRKLWDNTKKDNGIYTQLSLKSLDKVIHRKLPYFVYAKKGDKLLLEISTNEKVPSLFVNGIKYSFIQ</sequence>
<name>A0A1M6KX50_9FIRM</name>
<protein>
    <submittedName>
        <fullName evidence="1">Uncharacterized protein</fullName>
    </submittedName>
</protein>
<dbReference type="OrthoDB" id="9819448at2"/>
<dbReference type="EMBL" id="FRAI01000005">
    <property type="protein sequence ID" value="SHJ63525.1"/>
    <property type="molecule type" value="Genomic_DNA"/>
</dbReference>
<accession>A0A1M6KX50</accession>
<proteinExistence type="predicted"/>
<gene>
    <name evidence="1" type="ORF">SAMN02745227_00284</name>
</gene>
<reference evidence="2" key="1">
    <citation type="submission" date="2016-11" db="EMBL/GenBank/DDBJ databases">
        <authorList>
            <person name="Varghese N."/>
            <person name="Submissions S."/>
        </authorList>
    </citation>
    <scope>NUCLEOTIDE SEQUENCE [LARGE SCALE GENOMIC DNA]</scope>
    <source>
        <strain evidence="2">DSM 14826</strain>
    </source>
</reference>
<dbReference type="AlphaFoldDB" id="A0A1M6KX50"/>
<evidence type="ECO:0000313" key="1">
    <source>
        <dbReference type="EMBL" id="SHJ63525.1"/>
    </source>
</evidence>
<dbReference type="RefSeq" id="WP_072905610.1">
    <property type="nucleotide sequence ID" value="NZ_FRAI01000005.1"/>
</dbReference>
<evidence type="ECO:0000313" key="2">
    <source>
        <dbReference type="Proteomes" id="UP000243547"/>
    </source>
</evidence>
<keyword evidence="2" id="KW-1185">Reference proteome</keyword>